<dbReference type="EMBL" id="AZFZ01000052">
    <property type="protein sequence ID" value="KRM41784.1"/>
    <property type="molecule type" value="Genomic_DNA"/>
</dbReference>
<feature type="domain" description="Isopropylmalate dehydrogenase-like" evidence="13">
    <location>
        <begin position="7"/>
        <end position="342"/>
    </location>
</feature>
<evidence type="ECO:0000259" key="13">
    <source>
        <dbReference type="SMART" id="SM01329"/>
    </source>
</evidence>
<comment type="subunit">
    <text evidence="3 12">Homodimer.</text>
</comment>
<evidence type="ECO:0000313" key="14">
    <source>
        <dbReference type="EMBL" id="KRM41784.1"/>
    </source>
</evidence>
<comment type="function">
    <text evidence="12">Catalyzes the oxidation of 3-carboxy-2-hydroxy-4-methylpentanoate (3-isopropylmalate) to 3-carboxy-4-methyl-2-oxopentanoate. The product decarboxylates to 4-methyl-2 oxopentanoate.</text>
</comment>
<keyword evidence="4 12" id="KW-0432">Leucine biosynthesis</keyword>
<evidence type="ECO:0000256" key="1">
    <source>
        <dbReference type="ARBA" id="ARBA00001936"/>
    </source>
</evidence>
<reference evidence="14 15" key="1">
    <citation type="journal article" date="2015" name="Genome Announc.">
        <title>Expanding the biotechnology potential of lactobacilli through comparative genomics of 213 strains and associated genera.</title>
        <authorList>
            <person name="Sun Z."/>
            <person name="Harris H.M."/>
            <person name="McCann A."/>
            <person name="Guo C."/>
            <person name="Argimon S."/>
            <person name="Zhang W."/>
            <person name="Yang X."/>
            <person name="Jeffery I.B."/>
            <person name="Cooney J.C."/>
            <person name="Kagawa T.F."/>
            <person name="Liu W."/>
            <person name="Song Y."/>
            <person name="Salvetti E."/>
            <person name="Wrobel A."/>
            <person name="Rasinkangas P."/>
            <person name="Parkhill J."/>
            <person name="Rea M.C."/>
            <person name="O'Sullivan O."/>
            <person name="Ritari J."/>
            <person name="Douillard F.P."/>
            <person name="Paul Ross R."/>
            <person name="Yang R."/>
            <person name="Briner A.E."/>
            <person name="Felis G.E."/>
            <person name="de Vos W.M."/>
            <person name="Barrangou R."/>
            <person name="Klaenhammer T.R."/>
            <person name="Caufield P.W."/>
            <person name="Cui Y."/>
            <person name="Zhang H."/>
            <person name="O'Toole P.W."/>
        </authorList>
    </citation>
    <scope>NUCLEOTIDE SEQUENCE [LARGE SCALE GENOMIC DNA]</scope>
    <source>
        <strain evidence="14 15">DSM 18390</strain>
    </source>
</reference>
<evidence type="ECO:0000256" key="6">
    <source>
        <dbReference type="ARBA" id="ARBA00022723"/>
    </source>
</evidence>
<keyword evidence="9 12" id="KW-0520">NAD</keyword>
<keyword evidence="5 12" id="KW-0028">Amino-acid biosynthesis</keyword>
<evidence type="ECO:0000313" key="15">
    <source>
        <dbReference type="Proteomes" id="UP000051010"/>
    </source>
</evidence>
<evidence type="ECO:0000256" key="5">
    <source>
        <dbReference type="ARBA" id="ARBA00022605"/>
    </source>
</evidence>
<protein>
    <recommendedName>
        <fullName evidence="12">3-isopropylmalate dehydrogenase</fullName>
        <ecNumber evidence="12">1.1.1.85</ecNumber>
    </recommendedName>
    <alternativeName>
        <fullName evidence="12">3-IPM-DH</fullName>
    </alternativeName>
    <alternativeName>
        <fullName evidence="12">Beta-IPM dehydrogenase</fullName>
        <shortName evidence="12">IMDH</shortName>
    </alternativeName>
</protein>
<dbReference type="GO" id="GO:0046872">
    <property type="term" value="F:metal ion binding"/>
    <property type="evidence" value="ECO:0007669"/>
    <property type="project" value="UniProtKB-KW"/>
</dbReference>
<dbReference type="InterPro" id="IPR024084">
    <property type="entry name" value="IsoPropMal-DH-like_dom"/>
</dbReference>
<dbReference type="EC" id="1.1.1.85" evidence="12"/>
<keyword evidence="8 12" id="KW-0560">Oxidoreductase</keyword>
<evidence type="ECO:0000256" key="12">
    <source>
        <dbReference type="HAMAP-Rule" id="MF_01033"/>
    </source>
</evidence>
<dbReference type="Pfam" id="PF00180">
    <property type="entry name" value="Iso_dh"/>
    <property type="match status" value="1"/>
</dbReference>
<feature type="site" description="Important for catalysis" evidence="12">
    <location>
        <position position="185"/>
    </location>
</feature>
<evidence type="ECO:0000256" key="10">
    <source>
        <dbReference type="ARBA" id="ARBA00023211"/>
    </source>
</evidence>
<dbReference type="HAMAP" id="MF_01033">
    <property type="entry name" value="LeuB_type1"/>
    <property type="match status" value="1"/>
</dbReference>
<feature type="site" description="Important for catalysis" evidence="12">
    <location>
        <position position="139"/>
    </location>
</feature>
<dbReference type="SUPFAM" id="SSF53659">
    <property type="entry name" value="Isocitrate/Isopropylmalate dehydrogenase-like"/>
    <property type="match status" value="1"/>
</dbReference>
<dbReference type="RefSeq" id="WP_054735793.1">
    <property type="nucleotide sequence ID" value="NZ_AZFZ01000052.1"/>
</dbReference>
<comment type="caution">
    <text evidence="12">Lacks conserved residue(s) required for the propagation of feature annotation.</text>
</comment>
<dbReference type="Gene3D" id="3.40.718.10">
    <property type="entry name" value="Isopropylmalate Dehydrogenase"/>
    <property type="match status" value="1"/>
</dbReference>
<evidence type="ECO:0000256" key="2">
    <source>
        <dbReference type="ARBA" id="ARBA00008319"/>
    </source>
</evidence>
<evidence type="ECO:0000256" key="9">
    <source>
        <dbReference type="ARBA" id="ARBA00023027"/>
    </source>
</evidence>
<keyword evidence="7 12" id="KW-0460">Magnesium</keyword>
<dbReference type="Proteomes" id="UP000051010">
    <property type="component" value="Unassembled WGS sequence"/>
</dbReference>
<dbReference type="PANTHER" id="PTHR42979:SF1">
    <property type="entry name" value="3-ISOPROPYLMALATE DEHYDROGENASE"/>
    <property type="match status" value="1"/>
</dbReference>
<comment type="caution">
    <text evidence="14">The sequence shown here is derived from an EMBL/GenBank/DDBJ whole genome shotgun (WGS) entry which is preliminary data.</text>
</comment>
<comment type="cofactor">
    <cofactor evidence="12">
        <name>Mg(2+)</name>
        <dbReference type="ChEBI" id="CHEBI:18420"/>
    </cofactor>
    <cofactor evidence="12">
        <name>Mn(2+)</name>
        <dbReference type="ChEBI" id="CHEBI:29035"/>
    </cofactor>
    <text evidence="12">Binds 1 Mg(2+) or Mn(2+) ion per subunit.</text>
</comment>
<comment type="catalytic activity">
    <reaction evidence="12">
        <text>(2R,3S)-3-isopropylmalate + NAD(+) = 4-methyl-2-oxopentanoate + CO2 + NADH</text>
        <dbReference type="Rhea" id="RHEA:32271"/>
        <dbReference type="ChEBI" id="CHEBI:16526"/>
        <dbReference type="ChEBI" id="CHEBI:17865"/>
        <dbReference type="ChEBI" id="CHEBI:35121"/>
        <dbReference type="ChEBI" id="CHEBI:57540"/>
        <dbReference type="ChEBI" id="CHEBI:57945"/>
        <dbReference type="EC" id="1.1.1.85"/>
    </reaction>
</comment>
<name>A0A0R1YGZ1_9LACO</name>
<dbReference type="GO" id="GO:0005829">
    <property type="term" value="C:cytosol"/>
    <property type="evidence" value="ECO:0007669"/>
    <property type="project" value="TreeGrafter"/>
</dbReference>
<comment type="similarity">
    <text evidence="2 12">Belongs to the isocitrate and isopropylmalate dehydrogenases family. LeuB type 1 subfamily.</text>
</comment>
<keyword evidence="10 12" id="KW-0464">Manganese</keyword>
<comment type="pathway">
    <text evidence="12">Amino-acid biosynthesis; L-leucine biosynthesis; L-leucine from 3-methyl-2-oxobutanoate: step 3/4.</text>
</comment>
<feature type="binding site" evidence="12">
    <location>
        <position position="241"/>
    </location>
    <ligand>
        <name>Mg(2+)</name>
        <dbReference type="ChEBI" id="CHEBI:18420"/>
    </ligand>
</feature>
<dbReference type="UniPathway" id="UPA00048">
    <property type="reaction ID" value="UER00072"/>
</dbReference>
<evidence type="ECO:0000256" key="7">
    <source>
        <dbReference type="ARBA" id="ARBA00022842"/>
    </source>
</evidence>
<comment type="cofactor">
    <cofactor evidence="1">
        <name>Mn(2+)</name>
        <dbReference type="ChEBI" id="CHEBI:29035"/>
    </cofactor>
</comment>
<gene>
    <name evidence="12" type="primary">leuB</name>
    <name evidence="14" type="ORF">FD47_GL002222</name>
</gene>
<dbReference type="FunFam" id="3.40.718.10:FF:000006">
    <property type="entry name" value="3-isopropylmalate dehydrogenase"/>
    <property type="match status" value="1"/>
</dbReference>
<dbReference type="NCBIfam" id="TIGR00169">
    <property type="entry name" value="leuB"/>
    <property type="match status" value="1"/>
</dbReference>
<accession>A0A0R1YGZ1</accession>
<organism evidence="14 15">
    <name type="scientific">Lentilactobacillus parafarraginis DSM 18390 = JCM 14109</name>
    <dbReference type="NCBI Taxonomy" id="1423786"/>
    <lineage>
        <taxon>Bacteria</taxon>
        <taxon>Bacillati</taxon>
        <taxon>Bacillota</taxon>
        <taxon>Bacilli</taxon>
        <taxon>Lactobacillales</taxon>
        <taxon>Lactobacillaceae</taxon>
        <taxon>Lentilactobacillus</taxon>
    </lineage>
</organism>
<dbReference type="AlphaFoldDB" id="A0A0R1YGZ1"/>
<feature type="binding site" evidence="12">
    <location>
        <position position="106"/>
    </location>
    <ligand>
        <name>substrate</name>
    </ligand>
</feature>
<dbReference type="SMART" id="SM01329">
    <property type="entry name" value="Iso_dh"/>
    <property type="match status" value="1"/>
</dbReference>
<feature type="binding site" evidence="12">
    <location>
        <position position="96"/>
    </location>
    <ligand>
        <name>substrate</name>
    </ligand>
</feature>
<evidence type="ECO:0000256" key="3">
    <source>
        <dbReference type="ARBA" id="ARBA00011738"/>
    </source>
</evidence>
<dbReference type="PANTHER" id="PTHR42979">
    <property type="entry name" value="3-ISOPROPYLMALATE DEHYDROGENASE"/>
    <property type="match status" value="1"/>
</dbReference>
<comment type="subcellular location">
    <subcellularLocation>
        <location evidence="12">Cytoplasm</location>
    </subcellularLocation>
</comment>
<keyword evidence="11 12" id="KW-0100">Branched-chain amino acid biosynthesis</keyword>
<feature type="binding site" evidence="12">
    <location>
        <begin position="275"/>
        <end position="287"/>
    </location>
    <ligand>
        <name>NAD(+)</name>
        <dbReference type="ChEBI" id="CHEBI:57540"/>
    </ligand>
</feature>
<dbReference type="GO" id="GO:0009098">
    <property type="term" value="P:L-leucine biosynthetic process"/>
    <property type="evidence" value="ECO:0007669"/>
    <property type="project" value="UniProtKB-UniRule"/>
</dbReference>
<keyword evidence="12" id="KW-0963">Cytoplasm</keyword>
<dbReference type="InterPro" id="IPR004429">
    <property type="entry name" value="Isopropylmalate_DH"/>
</dbReference>
<sequence>MTSQIAKITVLPGDYIGPEIMKAGLAVLKAVSEDEFNYQIDEQPFGGAGIDQKGDPLPQATLDSAKNSDAVLLAAIGGPKWDDAPKRPEKGLLQIRQELNLLANIRPTAISQAMQKYSPIKQVEPVDFVIVRELTSGIYFGKPREIDDHHAIDTMRYTTDEIRRVARVAFEMAMKRNKHVTMVDKANVLATSNLWRRVVSDVAAEYPEVRYDNSYVDAAAMKIISAPEQFDVILTENMFGDILSDESAEITGSLGTIPSMSRGTDGPALYEPIHGSAPDIAGKGIANPLSMINSVAMMLTHTFDRPDLADQINQSVDAVIESGNVTPDLGGTASTTEVTDAIINKIRERRNAYVENDVR</sequence>
<proteinExistence type="inferred from homology"/>
<dbReference type="PATRIC" id="fig|1423786.4.peg.2336"/>
<evidence type="ECO:0000256" key="11">
    <source>
        <dbReference type="ARBA" id="ARBA00023304"/>
    </source>
</evidence>
<feature type="binding site" evidence="12">
    <location>
        <position position="217"/>
    </location>
    <ligand>
        <name>Mg(2+)</name>
        <dbReference type="ChEBI" id="CHEBI:18420"/>
    </ligand>
</feature>
<feature type="binding site" evidence="12">
    <location>
        <position position="245"/>
    </location>
    <ligand>
        <name>Mg(2+)</name>
        <dbReference type="ChEBI" id="CHEBI:18420"/>
    </ligand>
</feature>
<keyword evidence="6 12" id="KW-0479">Metal-binding</keyword>
<dbReference type="GO" id="GO:0003862">
    <property type="term" value="F:3-isopropylmalate dehydrogenase activity"/>
    <property type="evidence" value="ECO:0007669"/>
    <property type="project" value="UniProtKB-UniRule"/>
</dbReference>
<evidence type="ECO:0000256" key="4">
    <source>
        <dbReference type="ARBA" id="ARBA00022430"/>
    </source>
</evidence>
<feature type="binding site" evidence="12">
    <location>
        <position position="217"/>
    </location>
    <ligand>
        <name>substrate</name>
    </ligand>
</feature>
<evidence type="ECO:0000256" key="8">
    <source>
        <dbReference type="ARBA" id="ARBA00023002"/>
    </source>
</evidence>
<feature type="binding site" evidence="12">
    <location>
        <position position="132"/>
    </location>
    <ligand>
        <name>substrate</name>
    </ligand>
</feature>